<reference evidence="3" key="1">
    <citation type="journal article" date="2014" name="Proc. Natl. Acad. Sci. U.S.A.">
        <title>Extensive sampling of basidiomycete genomes demonstrates inadequacy of the white-rot/brown-rot paradigm for wood decay fungi.</title>
        <authorList>
            <person name="Riley R."/>
            <person name="Salamov A.A."/>
            <person name="Brown D.W."/>
            <person name="Nagy L.G."/>
            <person name="Floudas D."/>
            <person name="Held B.W."/>
            <person name="Levasseur A."/>
            <person name="Lombard V."/>
            <person name="Morin E."/>
            <person name="Otillar R."/>
            <person name="Lindquist E.A."/>
            <person name="Sun H."/>
            <person name="LaButti K.M."/>
            <person name="Schmutz J."/>
            <person name="Jabbour D."/>
            <person name="Luo H."/>
            <person name="Baker S.E."/>
            <person name="Pisabarro A.G."/>
            <person name="Walton J.D."/>
            <person name="Blanchette R.A."/>
            <person name="Henrissat B."/>
            <person name="Martin F."/>
            <person name="Cullen D."/>
            <person name="Hibbett D.S."/>
            <person name="Grigoriev I.V."/>
        </authorList>
    </citation>
    <scope>NUCLEOTIDE SEQUENCE [LARGE SCALE GENOMIC DNA]</scope>
    <source>
        <strain evidence="3">MUCL 33604</strain>
    </source>
</reference>
<keyword evidence="3" id="KW-1185">Reference proteome</keyword>
<dbReference type="Proteomes" id="UP000027265">
    <property type="component" value="Unassembled WGS sequence"/>
</dbReference>
<gene>
    <name evidence="2" type="ORF">JAAARDRAFT_197239</name>
</gene>
<sequence>MRTCALTKGAGFTCIFDSAPHHPISPLLASNLLAFIQIDACSLLGFREGSKGVTGQVHGPGPLYQHTTSSPLPLFNPPHCEAAPSPIMPFETPEATHKLPLPTTPPPSLRIKSGCLHGGLASFFSILYHSWDLKQHRQSASRVSPTPASDFDHTLPFPNDMTAPASQAVVYHHPRSEDCLSTSSATSPPPPSNTPAPPVAAPIPAYPFPAHELAGRYIHLTPLPLFMAITNAPAANGLLGELKDESATSSSTAPPPPPSATPGPQSAAPLPAYPFAGFVLIHRSPPPPSLSPMTVAISIIAIGSVSFVWILDFTPSHPIPPLFASSVFTLVQNEIRSS</sequence>
<accession>A0A067PFW3</accession>
<dbReference type="HOGENOM" id="CLU_821498_0_0_1"/>
<feature type="region of interest" description="Disordered" evidence="1">
    <location>
        <begin position="244"/>
        <end position="266"/>
    </location>
</feature>
<feature type="region of interest" description="Disordered" evidence="1">
    <location>
        <begin position="172"/>
        <end position="198"/>
    </location>
</feature>
<evidence type="ECO:0000256" key="1">
    <source>
        <dbReference type="SAM" id="MobiDB-lite"/>
    </source>
</evidence>
<proteinExistence type="predicted"/>
<name>A0A067PFW3_9AGAM</name>
<dbReference type="EMBL" id="KL197732">
    <property type="protein sequence ID" value="KDQ53803.1"/>
    <property type="molecule type" value="Genomic_DNA"/>
</dbReference>
<protein>
    <submittedName>
        <fullName evidence="2">Uncharacterized protein</fullName>
    </submittedName>
</protein>
<feature type="compositionally biased region" description="Pro residues" evidence="1">
    <location>
        <begin position="187"/>
        <end position="198"/>
    </location>
</feature>
<dbReference type="InParanoid" id="A0A067PFW3"/>
<evidence type="ECO:0000313" key="3">
    <source>
        <dbReference type="Proteomes" id="UP000027265"/>
    </source>
</evidence>
<organism evidence="2 3">
    <name type="scientific">Jaapia argillacea MUCL 33604</name>
    <dbReference type="NCBI Taxonomy" id="933084"/>
    <lineage>
        <taxon>Eukaryota</taxon>
        <taxon>Fungi</taxon>
        <taxon>Dikarya</taxon>
        <taxon>Basidiomycota</taxon>
        <taxon>Agaricomycotina</taxon>
        <taxon>Agaricomycetes</taxon>
        <taxon>Agaricomycetidae</taxon>
        <taxon>Jaapiales</taxon>
        <taxon>Jaapiaceae</taxon>
        <taxon>Jaapia</taxon>
    </lineage>
</organism>
<dbReference type="AlphaFoldDB" id="A0A067PFW3"/>
<evidence type="ECO:0000313" key="2">
    <source>
        <dbReference type="EMBL" id="KDQ53803.1"/>
    </source>
</evidence>